<comment type="similarity">
    <text evidence="6">Belongs to the HepT RNase toxin family.</text>
</comment>
<comment type="caution">
    <text evidence="7">The sequence shown here is derived from an EMBL/GenBank/DDBJ whole genome shotgun (WGS) entry which is preliminary data.</text>
</comment>
<dbReference type="EMBL" id="BMIA01000003">
    <property type="protein sequence ID" value="GGH47916.1"/>
    <property type="molecule type" value="Genomic_DNA"/>
</dbReference>
<evidence type="ECO:0000256" key="6">
    <source>
        <dbReference type="ARBA" id="ARBA00024207"/>
    </source>
</evidence>
<dbReference type="InterPro" id="IPR008201">
    <property type="entry name" value="HepT-like"/>
</dbReference>
<keyword evidence="4" id="KW-0547">Nucleotide-binding</keyword>
<evidence type="ECO:0000256" key="2">
    <source>
        <dbReference type="ARBA" id="ARBA00022649"/>
    </source>
</evidence>
<dbReference type="Proteomes" id="UP000600214">
    <property type="component" value="Unassembled WGS sequence"/>
</dbReference>
<evidence type="ECO:0000256" key="3">
    <source>
        <dbReference type="ARBA" id="ARBA00022722"/>
    </source>
</evidence>
<gene>
    <name evidence="7" type="ORF">GCM10007423_48760</name>
</gene>
<reference evidence="8" key="1">
    <citation type="journal article" date="2019" name="Int. J. Syst. Evol. Microbiol.">
        <title>The Global Catalogue of Microorganisms (GCM) 10K type strain sequencing project: providing services to taxonomists for standard genome sequencing and annotation.</title>
        <authorList>
            <consortium name="The Broad Institute Genomics Platform"/>
            <consortium name="The Broad Institute Genome Sequencing Center for Infectious Disease"/>
            <person name="Wu L."/>
            <person name="Ma J."/>
        </authorList>
    </citation>
    <scope>NUCLEOTIDE SEQUENCE [LARGE SCALE GENOMIC DNA]</scope>
    <source>
        <strain evidence="8">CGMCC 1.15288</strain>
    </source>
</reference>
<name>A0ABQ1Z2L8_9BACT</name>
<keyword evidence="1" id="KW-0597">Phosphoprotein</keyword>
<evidence type="ECO:0000256" key="4">
    <source>
        <dbReference type="ARBA" id="ARBA00022741"/>
    </source>
</evidence>
<dbReference type="PANTHER" id="PTHR34139">
    <property type="entry name" value="UPF0331 PROTEIN MJ0127"/>
    <property type="match status" value="1"/>
</dbReference>
<evidence type="ECO:0000313" key="8">
    <source>
        <dbReference type="Proteomes" id="UP000600214"/>
    </source>
</evidence>
<dbReference type="Gene3D" id="1.20.120.580">
    <property type="entry name" value="bsu32300-like"/>
    <property type="match status" value="1"/>
</dbReference>
<dbReference type="InterPro" id="IPR051813">
    <property type="entry name" value="HepT_RNase_toxin"/>
</dbReference>
<dbReference type="RefSeq" id="WP_188937096.1">
    <property type="nucleotide sequence ID" value="NZ_BMIA01000003.1"/>
</dbReference>
<sequence>MSSRKSSLLVQDILESGKKILTYTQDQSFDEFINDDKTIDAVIRNFEIIGEAANRLPEEFRDLHSTIDWHKIRGFRNRIVHDYFGIDYAIVWEIKTNYLPHLLEELSTLHL</sequence>
<evidence type="ECO:0000256" key="1">
    <source>
        <dbReference type="ARBA" id="ARBA00022553"/>
    </source>
</evidence>
<dbReference type="SUPFAM" id="SSF81593">
    <property type="entry name" value="Nucleotidyltransferase substrate binding subunit/domain"/>
    <property type="match status" value="1"/>
</dbReference>
<evidence type="ECO:0000313" key="7">
    <source>
        <dbReference type="EMBL" id="GGH47916.1"/>
    </source>
</evidence>
<proteinExistence type="inferred from homology"/>
<keyword evidence="3" id="KW-0540">Nuclease</keyword>
<organism evidence="7 8">
    <name type="scientific">Dyadobacter endophyticus</name>
    <dbReference type="NCBI Taxonomy" id="1749036"/>
    <lineage>
        <taxon>Bacteria</taxon>
        <taxon>Pseudomonadati</taxon>
        <taxon>Bacteroidota</taxon>
        <taxon>Cytophagia</taxon>
        <taxon>Cytophagales</taxon>
        <taxon>Spirosomataceae</taxon>
        <taxon>Dyadobacter</taxon>
    </lineage>
</organism>
<keyword evidence="8" id="KW-1185">Reference proteome</keyword>
<accession>A0ABQ1Z2L8</accession>
<keyword evidence="5" id="KW-0378">Hydrolase</keyword>
<dbReference type="Pfam" id="PF01934">
    <property type="entry name" value="HepT-like"/>
    <property type="match status" value="1"/>
</dbReference>
<dbReference type="InterPro" id="IPR037038">
    <property type="entry name" value="HepT-like_sf"/>
</dbReference>
<dbReference type="PANTHER" id="PTHR34139:SF1">
    <property type="entry name" value="RNASE MJ1380-RELATED"/>
    <property type="match status" value="1"/>
</dbReference>
<keyword evidence="2" id="KW-1277">Toxin-antitoxin system</keyword>
<evidence type="ECO:0000256" key="5">
    <source>
        <dbReference type="ARBA" id="ARBA00022801"/>
    </source>
</evidence>
<protein>
    <submittedName>
        <fullName evidence="7">DUF86 domain-containing protein</fullName>
    </submittedName>
</protein>